<dbReference type="AlphaFoldDB" id="A0AAV0WND0"/>
<evidence type="ECO:0000313" key="2">
    <source>
        <dbReference type="Proteomes" id="UP001160148"/>
    </source>
</evidence>
<keyword evidence="2" id="KW-1185">Reference proteome</keyword>
<protein>
    <submittedName>
        <fullName evidence="1">Uncharacterized protein</fullName>
    </submittedName>
</protein>
<accession>A0AAV0WND0</accession>
<evidence type="ECO:0000313" key="1">
    <source>
        <dbReference type="EMBL" id="CAI6357189.1"/>
    </source>
</evidence>
<proteinExistence type="predicted"/>
<dbReference type="Proteomes" id="UP001160148">
    <property type="component" value="Unassembled WGS sequence"/>
</dbReference>
<gene>
    <name evidence="1" type="ORF">MEUPH1_LOCUS12842</name>
</gene>
<comment type="caution">
    <text evidence="1">The sequence shown here is derived from an EMBL/GenBank/DDBJ whole genome shotgun (WGS) entry which is preliminary data.</text>
</comment>
<organism evidence="1 2">
    <name type="scientific">Macrosiphum euphorbiae</name>
    <name type="common">potato aphid</name>
    <dbReference type="NCBI Taxonomy" id="13131"/>
    <lineage>
        <taxon>Eukaryota</taxon>
        <taxon>Metazoa</taxon>
        <taxon>Ecdysozoa</taxon>
        <taxon>Arthropoda</taxon>
        <taxon>Hexapoda</taxon>
        <taxon>Insecta</taxon>
        <taxon>Pterygota</taxon>
        <taxon>Neoptera</taxon>
        <taxon>Paraneoptera</taxon>
        <taxon>Hemiptera</taxon>
        <taxon>Sternorrhyncha</taxon>
        <taxon>Aphidomorpha</taxon>
        <taxon>Aphidoidea</taxon>
        <taxon>Aphididae</taxon>
        <taxon>Macrosiphini</taxon>
        <taxon>Macrosiphum</taxon>
    </lineage>
</organism>
<reference evidence="1 2" key="1">
    <citation type="submission" date="2023-01" db="EMBL/GenBank/DDBJ databases">
        <authorList>
            <person name="Whitehead M."/>
        </authorList>
    </citation>
    <scope>NUCLEOTIDE SEQUENCE [LARGE SCALE GENOMIC DNA]</scope>
</reference>
<sequence>MDTTRSPCSRVNSPGERYLFCRDEHPSIAIRSPSGRERSCEPFPAQMDPLRAALRGSQIAKESGWRRPGPRCGQRRLGIPWGRGLVKLSRKRTGDAPHPSVRTRNQLNDSKLIRDACDLEGKKIVGGPGER</sequence>
<dbReference type="EMBL" id="CARXXK010000002">
    <property type="protein sequence ID" value="CAI6357189.1"/>
    <property type="molecule type" value="Genomic_DNA"/>
</dbReference>
<name>A0AAV0WND0_9HEMI</name>